<keyword evidence="10 14" id="KW-0046">Antibiotic resistance</keyword>
<keyword evidence="7 14" id="KW-0378">Hydrolase</keyword>
<name>A0A6J4KVW9_9BACT</name>
<dbReference type="PANTHER" id="PTHR30622">
    <property type="entry name" value="UNDECAPRENYL-DIPHOSPHATASE"/>
    <property type="match status" value="1"/>
</dbReference>
<dbReference type="EMBL" id="CADCTU010000398">
    <property type="protein sequence ID" value="CAA9315519.1"/>
    <property type="molecule type" value="Genomic_DNA"/>
</dbReference>
<feature type="transmembrane region" description="Helical" evidence="14">
    <location>
        <begin position="215"/>
        <end position="233"/>
    </location>
</feature>
<comment type="subcellular location">
    <subcellularLocation>
        <location evidence="1 14">Cell membrane</location>
        <topology evidence="1 14">Multi-pass membrane protein</topology>
    </subcellularLocation>
</comment>
<organism evidence="15">
    <name type="scientific">uncultured Gemmatimonadaceae bacterium</name>
    <dbReference type="NCBI Taxonomy" id="246130"/>
    <lineage>
        <taxon>Bacteria</taxon>
        <taxon>Pseudomonadati</taxon>
        <taxon>Gemmatimonadota</taxon>
        <taxon>Gemmatimonadia</taxon>
        <taxon>Gemmatimonadales</taxon>
        <taxon>Gemmatimonadaceae</taxon>
        <taxon>environmental samples</taxon>
    </lineage>
</organism>
<proteinExistence type="inferred from homology"/>
<dbReference type="InterPro" id="IPR003824">
    <property type="entry name" value="UppP"/>
</dbReference>
<evidence type="ECO:0000256" key="4">
    <source>
        <dbReference type="ARBA" id="ARBA00021581"/>
    </source>
</evidence>
<evidence type="ECO:0000256" key="6">
    <source>
        <dbReference type="ARBA" id="ARBA00022692"/>
    </source>
</evidence>
<evidence type="ECO:0000256" key="2">
    <source>
        <dbReference type="ARBA" id="ARBA00010621"/>
    </source>
</evidence>
<evidence type="ECO:0000256" key="11">
    <source>
        <dbReference type="ARBA" id="ARBA00032707"/>
    </source>
</evidence>
<comment type="similarity">
    <text evidence="2 14">Belongs to the UppP family.</text>
</comment>
<evidence type="ECO:0000256" key="13">
    <source>
        <dbReference type="ARBA" id="ARBA00047594"/>
    </source>
</evidence>
<evidence type="ECO:0000256" key="10">
    <source>
        <dbReference type="ARBA" id="ARBA00023251"/>
    </source>
</evidence>
<comment type="catalytic activity">
    <reaction evidence="13 14">
        <text>di-trans,octa-cis-undecaprenyl diphosphate + H2O = di-trans,octa-cis-undecaprenyl phosphate + phosphate + H(+)</text>
        <dbReference type="Rhea" id="RHEA:28094"/>
        <dbReference type="ChEBI" id="CHEBI:15377"/>
        <dbReference type="ChEBI" id="CHEBI:15378"/>
        <dbReference type="ChEBI" id="CHEBI:43474"/>
        <dbReference type="ChEBI" id="CHEBI:58405"/>
        <dbReference type="ChEBI" id="CHEBI:60392"/>
        <dbReference type="EC" id="3.6.1.27"/>
    </reaction>
</comment>
<evidence type="ECO:0000256" key="12">
    <source>
        <dbReference type="ARBA" id="ARBA00032932"/>
    </source>
</evidence>
<evidence type="ECO:0000256" key="14">
    <source>
        <dbReference type="HAMAP-Rule" id="MF_01006"/>
    </source>
</evidence>
<keyword evidence="6 14" id="KW-0812">Transmembrane</keyword>
<sequence length="297" mass="31346">MTLFQAIVLGALQGLAEFLPISSSAHLSLAPWVLGWRDPGLAFDVALHLGTLITLLWYFRHDWVALVRAAGRIAARPASVGDAFRWRRPEPAGSAERGTAGEPLAPVADPADDERRVVLLAVATVPGAVGGLLLNDLAETTFRAPALTAVALIVMGVLLWAADRFAARDRGLGSMGWREALLIGLAQVAALVPGVSRSGSTMTAGRALRFDRPAAARFSFLMSMPITAAAVALKLPEAVREFGITVPFVVGVLTAAVSSWVAIAVLLRYLARHSFGAFALYRVVLGAAVLALVAARR</sequence>
<comment type="function">
    <text evidence="14">Catalyzes the dephosphorylation of undecaprenyl diphosphate (UPP). Confers resistance to bacitracin.</text>
</comment>
<dbReference type="AlphaFoldDB" id="A0A6J4KVW9"/>
<keyword evidence="14" id="KW-0573">Peptidoglycan synthesis</keyword>
<dbReference type="GO" id="GO:0005886">
    <property type="term" value="C:plasma membrane"/>
    <property type="evidence" value="ECO:0007669"/>
    <property type="project" value="UniProtKB-SubCell"/>
</dbReference>
<dbReference type="HAMAP" id="MF_01006">
    <property type="entry name" value="Undec_diphosphatase"/>
    <property type="match status" value="1"/>
</dbReference>
<evidence type="ECO:0000256" key="8">
    <source>
        <dbReference type="ARBA" id="ARBA00022989"/>
    </source>
</evidence>
<evidence type="ECO:0000313" key="15">
    <source>
        <dbReference type="EMBL" id="CAA9315519.1"/>
    </source>
</evidence>
<accession>A0A6J4KVW9</accession>
<evidence type="ECO:0000256" key="1">
    <source>
        <dbReference type="ARBA" id="ARBA00004651"/>
    </source>
</evidence>
<keyword evidence="9 14" id="KW-0472">Membrane</keyword>
<feature type="transmembrane region" description="Helical" evidence="14">
    <location>
        <begin position="245"/>
        <end position="269"/>
    </location>
</feature>
<keyword evidence="8 14" id="KW-1133">Transmembrane helix</keyword>
<gene>
    <name evidence="14" type="primary">uppP</name>
    <name evidence="15" type="ORF">AVDCRST_MAG11-1748</name>
</gene>
<protein>
    <recommendedName>
        <fullName evidence="4 14">Undecaprenyl-diphosphatase</fullName>
        <ecNumber evidence="3 14">3.6.1.27</ecNumber>
    </recommendedName>
    <alternativeName>
        <fullName evidence="12 14">Bacitracin resistance protein</fullName>
    </alternativeName>
    <alternativeName>
        <fullName evidence="11 14">Undecaprenyl pyrophosphate phosphatase</fullName>
    </alternativeName>
</protein>
<feature type="transmembrane region" description="Helical" evidence="14">
    <location>
        <begin position="275"/>
        <end position="295"/>
    </location>
</feature>
<evidence type="ECO:0000256" key="9">
    <source>
        <dbReference type="ARBA" id="ARBA00023136"/>
    </source>
</evidence>
<dbReference type="GO" id="GO:0046677">
    <property type="term" value="P:response to antibiotic"/>
    <property type="evidence" value="ECO:0007669"/>
    <property type="project" value="UniProtKB-UniRule"/>
</dbReference>
<evidence type="ECO:0000256" key="7">
    <source>
        <dbReference type="ARBA" id="ARBA00022801"/>
    </source>
</evidence>
<dbReference type="GO" id="GO:0071555">
    <property type="term" value="P:cell wall organization"/>
    <property type="evidence" value="ECO:0007669"/>
    <property type="project" value="UniProtKB-KW"/>
</dbReference>
<keyword evidence="14" id="KW-0961">Cell wall biogenesis/degradation</keyword>
<dbReference type="EC" id="3.6.1.27" evidence="3 14"/>
<keyword evidence="14" id="KW-0133">Cell shape</keyword>
<feature type="transmembrane region" description="Helical" evidence="14">
    <location>
        <begin position="117"/>
        <end position="134"/>
    </location>
</feature>
<reference evidence="15" key="1">
    <citation type="submission" date="2020-02" db="EMBL/GenBank/DDBJ databases">
        <authorList>
            <person name="Meier V. D."/>
        </authorList>
    </citation>
    <scope>NUCLEOTIDE SEQUENCE</scope>
    <source>
        <strain evidence="15">AVDCRST_MAG11</strain>
    </source>
</reference>
<dbReference type="GO" id="GO:0050380">
    <property type="term" value="F:undecaprenyl-diphosphatase activity"/>
    <property type="evidence" value="ECO:0007669"/>
    <property type="project" value="UniProtKB-UniRule"/>
</dbReference>
<dbReference type="GO" id="GO:0009252">
    <property type="term" value="P:peptidoglycan biosynthetic process"/>
    <property type="evidence" value="ECO:0007669"/>
    <property type="project" value="UniProtKB-KW"/>
</dbReference>
<comment type="miscellaneous">
    <text evidence="14">Bacitracin is thought to be involved in the inhibition of peptidoglycan synthesis by sequestering undecaprenyl diphosphate, thereby reducing the pool of lipid carrier available.</text>
</comment>
<dbReference type="PANTHER" id="PTHR30622:SF4">
    <property type="entry name" value="UNDECAPRENYL-DIPHOSPHATASE"/>
    <property type="match status" value="1"/>
</dbReference>
<dbReference type="Pfam" id="PF02673">
    <property type="entry name" value="BacA"/>
    <property type="match status" value="1"/>
</dbReference>
<evidence type="ECO:0000256" key="5">
    <source>
        <dbReference type="ARBA" id="ARBA00022475"/>
    </source>
</evidence>
<dbReference type="GO" id="GO:0008360">
    <property type="term" value="P:regulation of cell shape"/>
    <property type="evidence" value="ECO:0007669"/>
    <property type="project" value="UniProtKB-KW"/>
</dbReference>
<feature type="transmembrane region" description="Helical" evidence="14">
    <location>
        <begin position="40"/>
        <end position="59"/>
    </location>
</feature>
<feature type="transmembrane region" description="Helical" evidence="14">
    <location>
        <begin position="146"/>
        <end position="163"/>
    </location>
</feature>
<keyword evidence="5 14" id="KW-1003">Cell membrane</keyword>
<evidence type="ECO:0000256" key="3">
    <source>
        <dbReference type="ARBA" id="ARBA00012374"/>
    </source>
</evidence>